<sequence>CRDLTIDGENCGACGNRCGFGETCNFGSCDIRVRTDAMHCGVCAFACMGGQQCVYGRC</sequence>
<keyword evidence="4" id="KW-1185">Reference proteome</keyword>
<dbReference type="GeneID" id="17357310"/>
<name>E1Z7T5_CHLVA</name>
<gene>
    <name evidence="3" type="ORF">CHLNCDRAFT_17926</name>
</gene>
<feature type="non-terminal residue" evidence="3">
    <location>
        <position position="58"/>
    </location>
</feature>
<protein>
    <submittedName>
        <fullName evidence="3">Uncharacterized protein</fullName>
    </submittedName>
</protein>
<dbReference type="InParanoid" id="E1Z7T5"/>
<dbReference type="OrthoDB" id="618102at2759"/>
<reference evidence="3 4" key="1">
    <citation type="journal article" date="2010" name="Plant Cell">
        <title>The Chlorella variabilis NC64A genome reveals adaptation to photosymbiosis, coevolution with viruses, and cryptic sex.</title>
        <authorList>
            <person name="Blanc G."/>
            <person name="Duncan G."/>
            <person name="Agarkova I."/>
            <person name="Borodovsky M."/>
            <person name="Gurnon J."/>
            <person name="Kuo A."/>
            <person name="Lindquist E."/>
            <person name="Lucas S."/>
            <person name="Pangilinan J."/>
            <person name="Polle J."/>
            <person name="Salamov A."/>
            <person name="Terry A."/>
            <person name="Yamada T."/>
            <person name="Dunigan D.D."/>
            <person name="Grigoriev I.V."/>
            <person name="Claverie J.M."/>
            <person name="Van Etten J.L."/>
        </authorList>
    </citation>
    <scope>NUCLEOTIDE SEQUENCE [LARGE SCALE GENOMIC DNA]</scope>
    <source>
        <strain evidence="3 4">NC64A</strain>
    </source>
</reference>
<feature type="non-terminal residue" evidence="3">
    <location>
        <position position="1"/>
    </location>
</feature>
<comment type="similarity">
    <text evidence="1">Belongs to the STIG1 family.</text>
</comment>
<dbReference type="InterPro" id="IPR006969">
    <property type="entry name" value="Stig-like"/>
</dbReference>
<dbReference type="KEGG" id="cvr:CHLNCDRAFT_17926"/>
<evidence type="ECO:0000313" key="4">
    <source>
        <dbReference type="Proteomes" id="UP000008141"/>
    </source>
</evidence>
<organism evidence="4">
    <name type="scientific">Chlorella variabilis</name>
    <name type="common">Green alga</name>
    <dbReference type="NCBI Taxonomy" id="554065"/>
    <lineage>
        <taxon>Eukaryota</taxon>
        <taxon>Viridiplantae</taxon>
        <taxon>Chlorophyta</taxon>
        <taxon>core chlorophytes</taxon>
        <taxon>Trebouxiophyceae</taxon>
        <taxon>Chlorellales</taxon>
        <taxon>Chlorellaceae</taxon>
        <taxon>Chlorella clade</taxon>
        <taxon>Chlorella</taxon>
    </lineage>
</organism>
<keyword evidence="2" id="KW-0732">Signal</keyword>
<dbReference type="Proteomes" id="UP000008141">
    <property type="component" value="Unassembled WGS sequence"/>
</dbReference>
<dbReference type="EMBL" id="GL433838">
    <property type="protein sequence ID" value="EFN57974.1"/>
    <property type="molecule type" value="Genomic_DNA"/>
</dbReference>
<evidence type="ECO:0000256" key="1">
    <source>
        <dbReference type="ARBA" id="ARBA00006010"/>
    </source>
</evidence>
<dbReference type="AlphaFoldDB" id="E1Z7T5"/>
<evidence type="ECO:0000313" key="3">
    <source>
        <dbReference type="EMBL" id="EFN57974.1"/>
    </source>
</evidence>
<evidence type="ECO:0000256" key="2">
    <source>
        <dbReference type="ARBA" id="ARBA00022729"/>
    </source>
</evidence>
<dbReference type="RefSeq" id="XP_005850076.1">
    <property type="nucleotide sequence ID" value="XM_005850014.1"/>
</dbReference>
<proteinExistence type="inferred from homology"/>
<dbReference type="Pfam" id="PF04885">
    <property type="entry name" value="Stig1"/>
    <property type="match status" value="1"/>
</dbReference>
<accession>E1Z7T5</accession>